<evidence type="ECO:0000313" key="2">
    <source>
        <dbReference type="Proteomes" id="UP000079169"/>
    </source>
</evidence>
<dbReference type="KEGG" id="dci:113470883"/>
<protein>
    <submittedName>
        <fullName evidence="3">Vacuolar protein sorting-associated protein 51 homolog</fullName>
    </submittedName>
</protein>
<dbReference type="GeneID" id="113470883"/>
<accession>A0A3Q0JAI2</accession>
<reference evidence="3" key="1">
    <citation type="submission" date="2025-08" db="UniProtKB">
        <authorList>
            <consortium name="RefSeq"/>
        </authorList>
    </citation>
    <scope>IDENTIFICATION</scope>
</reference>
<organism evidence="2 3">
    <name type="scientific">Diaphorina citri</name>
    <name type="common">Asian citrus psyllid</name>
    <dbReference type="NCBI Taxonomy" id="121845"/>
    <lineage>
        <taxon>Eukaryota</taxon>
        <taxon>Metazoa</taxon>
        <taxon>Ecdysozoa</taxon>
        <taxon>Arthropoda</taxon>
        <taxon>Hexapoda</taxon>
        <taxon>Insecta</taxon>
        <taxon>Pterygota</taxon>
        <taxon>Neoptera</taxon>
        <taxon>Paraneoptera</taxon>
        <taxon>Hemiptera</taxon>
        <taxon>Sternorrhyncha</taxon>
        <taxon>Psylloidea</taxon>
        <taxon>Psyllidae</taxon>
        <taxon>Diaphorininae</taxon>
        <taxon>Diaphorina</taxon>
    </lineage>
</organism>
<keyword evidence="2" id="KW-1185">Reference proteome</keyword>
<dbReference type="PaxDb" id="121845-A0A3Q0JAI2"/>
<proteinExistence type="predicted"/>
<evidence type="ECO:0000256" key="1">
    <source>
        <dbReference type="SAM" id="MobiDB-lite"/>
    </source>
</evidence>
<dbReference type="RefSeq" id="XP_026685436.1">
    <property type="nucleotide sequence ID" value="XM_026829635.1"/>
</dbReference>
<dbReference type="AlphaFoldDB" id="A0A3Q0JAI2"/>
<name>A0A3Q0JAI2_DIACI</name>
<evidence type="ECO:0000313" key="3">
    <source>
        <dbReference type="RefSeq" id="XP_026685436.1"/>
    </source>
</evidence>
<feature type="region of interest" description="Disordered" evidence="1">
    <location>
        <begin position="1"/>
        <end position="20"/>
    </location>
</feature>
<dbReference type="Proteomes" id="UP000079169">
    <property type="component" value="Unplaced"/>
</dbReference>
<dbReference type="STRING" id="121845.A0A3Q0JAI2"/>
<sequence>MSTNSTKLTQSPTDDSGQNTLSTELMPLGVAIVEKVKAVLQDLMLFLQPEIGFASSLKNRKFLEHFCVDSVREGLVVALLHHINSTALDFTDQANPTGTPPLTLLLILCKMCQEYERHHVTNLVSNGLTYNLGSTNGLTELKQPLWPSR</sequence>
<gene>
    <name evidence="3" type="primary">LOC113470883</name>
</gene>